<dbReference type="InterPro" id="IPR011990">
    <property type="entry name" value="TPR-like_helical_dom_sf"/>
</dbReference>
<name>A0A0S4LDI2_9BACT</name>
<dbReference type="InterPro" id="IPR019734">
    <property type="entry name" value="TPR_rpt"/>
</dbReference>
<protein>
    <submittedName>
        <fullName evidence="2">Tetratricopeptide repeat (TPR) protein</fullName>
    </submittedName>
</protein>
<dbReference type="EMBL" id="CZPZ01000010">
    <property type="protein sequence ID" value="CUS34664.1"/>
    <property type="molecule type" value="Genomic_DNA"/>
</dbReference>
<dbReference type="PROSITE" id="PS50005">
    <property type="entry name" value="TPR"/>
    <property type="match status" value="1"/>
</dbReference>
<organism evidence="2 3">
    <name type="scientific">Candidatus Nitrospira nitrificans</name>
    <dbReference type="NCBI Taxonomy" id="1742973"/>
    <lineage>
        <taxon>Bacteria</taxon>
        <taxon>Pseudomonadati</taxon>
        <taxon>Nitrospirota</taxon>
        <taxon>Nitrospiria</taxon>
        <taxon>Nitrospirales</taxon>
        <taxon>Nitrospiraceae</taxon>
        <taxon>Nitrospira</taxon>
    </lineage>
</organism>
<dbReference type="STRING" id="1742973.COMA2_180014"/>
<accession>A0A0S4LDI2</accession>
<dbReference type="Gene3D" id="1.25.40.10">
    <property type="entry name" value="Tetratricopeptide repeat domain"/>
    <property type="match status" value="2"/>
</dbReference>
<dbReference type="RefSeq" id="WP_217490660.1">
    <property type="nucleotide sequence ID" value="NZ_CZPZ01000010.1"/>
</dbReference>
<dbReference type="PANTHER" id="PTHR45588">
    <property type="entry name" value="TPR DOMAIN-CONTAINING PROTEIN"/>
    <property type="match status" value="1"/>
</dbReference>
<evidence type="ECO:0000313" key="3">
    <source>
        <dbReference type="Proteomes" id="UP000198736"/>
    </source>
</evidence>
<keyword evidence="3" id="KW-1185">Reference proteome</keyword>
<sequence length="563" mass="61610">MKLLGSLALTGRRHAMMSAHIIGFTTAVLLACAAPSSGTELPETPTPPRTLSDTVPLYTDLGSHHKRISTRVPATQQYFDQGLRLVYGFNHAEAIRSFTRAAELDPTCAMCYWGIALAYGPHVNAPMDSASGIAAYTAVQKALALKSHAAAPERAYIEALAQRYEADPPADRVRLDTAYSRAMGQVAKTYPKDLDAATLYAESLMDLRPWNYWQPNGTPYPGTKEIVRQLESVISRNPNHPGACHYYIHAVEAVNPKAAVPCAERLAQLMPGEGHMVHMPAHIFIRVGRWNDAVQANHHAIHTDEVFIEGQRPMGVYPLAYYPHNIHFLAFASTMAGRSAQAIEAADTLTTKVNLDAARQVGMLQEMLPYHALTLTTFGKWDEVLAAPLPPEDIRFSYAMAYYARGVAHAAKGEWEEAQAALDTVTAADAATPEGAEGKTSLSIAVHALSGEIAIRRGDLDAGINHFREAAKIEDGGLYFEPPKWYYPIRHSLGAALLKAGQNAEAEKVYREDLRRFPENGWSLFGLAQTLRAQGKKNEAAAAEARFHRAWAGTDVTLTASRF</sequence>
<dbReference type="PANTHER" id="PTHR45588:SF1">
    <property type="entry name" value="WW DOMAIN-CONTAINING PROTEIN"/>
    <property type="match status" value="1"/>
</dbReference>
<gene>
    <name evidence="2" type="ORF">COMA2_180014</name>
</gene>
<dbReference type="AlphaFoldDB" id="A0A0S4LDI2"/>
<evidence type="ECO:0000256" key="1">
    <source>
        <dbReference type="PROSITE-ProRule" id="PRU00339"/>
    </source>
</evidence>
<dbReference type="PROSITE" id="PS51257">
    <property type="entry name" value="PROKAR_LIPOPROTEIN"/>
    <property type="match status" value="1"/>
</dbReference>
<reference evidence="3" key="1">
    <citation type="submission" date="2015-10" db="EMBL/GenBank/DDBJ databases">
        <authorList>
            <person name="Luecker S."/>
            <person name="Luecker S."/>
        </authorList>
    </citation>
    <scope>NUCLEOTIDE SEQUENCE [LARGE SCALE GENOMIC DNA]</scope>
</reference>
<keyword evidence="1" id="KW-0802">TPR repeat</keyword>
<dbReference type="SMART" id="SM00028">
    <property type="entry name" value="TPR"/>
    <property type="match status" value="4"/>
</dbReference>
<proteinExistence type="predicted"/>
<dbReference type="SUPFAM" id="SSF48452">
    <property type="entry name" value="TPR-like"/>
    <property type="match status" value="3"/>
</dbReference>
<feature type="repeat" description="TPR" evidence="1">
    <location>
        <begin position="75"/>
        <end position="108"/>
    </location>
</feature>
<evidence type="ECO:0000313" key="2">
    <source>
        <dbReference type="EMBL" id="CUS34664.1"/>
    </source>
</evidence>
<dbReference type="Proteomes" id="UP000198736">
    <property type="component" value="Unassembled WGS sequence"/>
</dbReference>